<accession>A0ABY6IQ49</accession>
<dbReference type="Pfam" id="PF05235">
    <property type="entry name" value="CHAD"/>
    <property type="match status" value="1"/>
</dbReference>
<dbReference type="PROSITE" id="PS51707">
    <property type="entry name" value="CYTH"/>
    <property type="match status" value="1"/>
</dbReference>
<dbReference type="InterPro" id="IPR023577">
    <property type="entry name" value="CYTH_domain"/>
</dbReference>
<dbReference type="PANTHER" id="PTHR39569">
    <property type="entry name" value="INORGANIC TRIPHOSPHATASE"/>
    <property type="match status" value="1"/>
</dbReference>
<dbReference type="PANTHER" id="PTHR39569:SF1">
    <property type="entry name" value="INORGANIC TRIPHOSPHATASE"/>
    <property type="match status" value="1"/>
</dbReference>
<dbReference type="Gene3D" id="2.40.320.10">
    <property type="entry name" value="Hypothetical Protein Pfu-838710-001"/>
    <property type="match status" value="1"/>
</dbReference>
<dbReference type="Pfam" id="PF01928">
    <property type="entry name" value="CYTH"/>
    <property type="match status" value="1"/>
</dbReference>
<protein>
    <submittedName>
        <fullName evidence="3">CHAD domain-containing protein</fullName>
    </submittedName>
</protein>
<evidence type="ECO:0000313" key="4">
    <source>
        <dbReference type="Proteomes" id="UP001163882"/>
    </source>
</evidence>
<dbReference type="InterPro" id="IPR033469">
    <property type="entry name" value="CYTH-like_dom_sf"/>
</dbReference>
<dbReference type="InterPro" id="IPR038186">
    <property type="entry name" value="CHAD_dom_sf"/>
</dbReference>
<dbReference type="RefSeq" id="WP_264226340.1">
    <property type="nucleotide sequence ID" value="NZ_CP107716.1"/>
</dbReference>
<gene>
    <name evidence="3" type="ORF">OF122_02830</name>
</gene>
<proteinExistence type="predicted"/>
<evidence type="ECO:0000259" key="2">
    <source>
        <dbReference type="PROSITE" id="PS51708"/>
    </source>
</evidence>
<dbReference type="SMART" id="SM00880">
    <property type="entry name" value="CHAD"/>
    <property type="match status" value="1"/>
</dbReference>
<evidence type="ECO:0000313" key="3">
    <source>
        <dbReference type="EMBL" id="UYQ72733.1"/>
    </source>
</evidence>
<reference evidence="3" key="1">
    <citation type="submission" date="2022-10" db="EMBL/GenBank/DDBJ databases">
        <title>YIM 151497 complete genome.</title>
        <authorList>
            <person name="Chen X."/>
        </authorList>
    </citation>
    <scope>NUCLEOTIDE SEQUENCE</scope>
    <source>
        <strain evidence="3">YIM 151497</strain>
    </source>
</reference>
<sequence length="484" mass="53114">MGKEIELKLQVAPEAVGLALQWGEAQGEMSRRDLHSVYFDTTGRSLAMAGLSLRTRYDGARYVQTVKAAQGRAAGLFAREEWEKEVASEWPELGSDTPLAGLPPQTLDALAPLFSLEVVRRGIDIARGSSIIELALDTGVVVADDRRTEFCEIELELKSGEPHALFALARELDALVSLRLEVMTKSERGYRLLDAAAESAKAEFIPLSAGQGVQEGFAAIAAACMRQYRLNEDIVLRRRSPEALHQVRVGLRRLRSALALFKPVVDDDRYAYFRDELKWLAGELGDVRDFDVLFGRARSNQLRIAVARLREEAHDTLEEILASARARVLMIDLAEWVAVGPWRSAAQHADGEISVGEFAADALEKSFRKFKNSSKGLAGLGEEDRHEARKLAKRLRYGSEFFAGLYTGKKAAKRHGRFIDGLQAIQDQLGTLNDVAAAPGLLAKNGLGDTEGADGVLSGADTTDTLEKAETARDGLIGLKPFWR</sequence>
<organism evidence="3 4">
    <name type="scientific">Pelagibacterium flavum</name>
    <dbReference type="NCBI Taxonomy" id="2984530"/>
    <lineage>
        <taxon>Bacteria</taxon>
        <taxon>Pseudomonadati</taxon>
        <taxon>Pseudomonadota</taxon>
        <taxon>Alphaproteobacteria</taxon>
        <taxon>Hyphomicrobiales</taxon>
        <taxon>Devosiaceae</taxon>
        <taxon>Pelagibacterium</taxon>
    </lineage>
</organism>
<feature type="domain" description="CYTH" evidence="1">
    <location>
        <begin position="2"/>
        <end position="196"/>
    </location>
</feature>
<dbReference type="InterPro" id="IPR039013">
    <property type="entry name" value="YgiF"/>
</dbReference>
<dbReference type="Proteomes" id="UP001163882">
    <property type="component" value="Chromosome"/>
</dbReference>
<evidence type="ECO:0000259" key="1">
    <source>
        <dbReference type="PROSITE" id="PS51707"/>
    </source>
</evidence>
<name>A0ABY6IQ49_9HYPH</name>
<dbReference type="CDD" id="cd07756">
    <property type="entry name" value="CYTH-like_Pase_CHAD"/>
    <property type="match status" value="1"/>
</dbReference>
<dbReference type="InterPro" id="IPR007899">
    <property type="entry name" value="CHAD_dom"/>
</dbReference>
<feature type="domain" description="CHAD" evidence="2">
    <location>
        <begin position="210"/>
        <end position="484"/>
    </location>
</feature>
<keyword evidence="4" id="KW-1185">Reference proteome</keyword>
<dbReference type="SMART" id="SM01118">
    <property type="entry name" value="CYTH"/>
    <property type="match status" value="1"/>
</dbReference>
<dbReference type="PROSITE" id="PS51708">
    <property type="entry name" value="CHAD"/>
    <property type="match status" value="1"/>
</dbReference>
<dbReference type="SUPFAM" id="SSF55154">
    <property type="entry name" value="CYTH-like phosphatases"/>
    <property type="match status" value="1"/>
</dbReference>
<dbReference type="EMBL" id="CP107716">
    <property type="protein sequence ID" value="UYQ72733.1"/>
    <property type="molecule type" value="Genomic_DNA"/>
</dbReference>
<dbReference type="Gene3D" id="1.40.20.10">
    <property type="entry name" value="CHAD domain"/>
    <property type="match status" value="1"/>
</dbReference>